<dbReference type="RefSeq" id="WP_013159155.1">
    <property type="nucleotide sequence ID" value="NC_014212.1"/>
</dbReference>
<dbReference type="Proteomes" id="UP000001916">
    <property type="component" value="Chromosome"/>
</dbReference>
<comment type="similarity">
    <text evidence="1">Belongs to the LysR transcriptional regulatory family.</text>
</comment>
<dbReference type="Gene3D" id="3.40.190.290">
    <property type="match status" value="1"/>
</dbReference>
<dbReference type="HOGENOM" id="CLU_039613_6_1_0"/>
<dbReference type="KEGG" id="msv:Mesil_2775"/>
<dbReference type="SUPFAM" id="SSF46785">
    <property type="entry name" value="Winged helix' DNA-binding domain"/>
    <property type="match status" value="1"/>
</dbReference>
<accession>D7BCC3</accession>
<keyword evidence="2" id="KW-0805">Transcription regulation</keyword>
<dbReference type="GO" id="GO:0003700">
    <property type="term" value="F:DNA-binding transcription factor activity"/>
    <property type="evidence" value="ECO:0007669"/>
    <property type="project" value="InterPro"/>
</dbReference>
<dbReference type="InterPro" id="IPR000847">
    <property type="entry name" value="LysR_HTH_N"/>
</dbReference>
<dbReference type="PRINTS" id="PR00039">
    <property type="entry name" value="HTHLYSR"/>
</dbReference>
<dbReference type="SUPFAM" id="SSF53850">
    <property type="entry name" value="Periplasmic binding protein-like II"/>
    <property type="match status" value="1"/>
</dbReference>
<protein>
    <submittedName>
        <fullName evidence="6">Transcriptional regulator, LysR family</fullName>
    </submittedName>
</protein>
<dbReference type="EMBL" id="CP002042">
    <property type="protein sequence ID" value="ADH64620.1"/>
    <property type="molecule type" value="Genomic_DNA"/>
</dbReference>
<keyword evidence="4" id="KW-0804">Transcription</keyword>
<dbReference type="Pfam" id="PF00126">
    <property type="entry name" value="HTH_1"/>
    <property type="match status" value="1"/>
</dbReference>
<evidence type="ECO:0000259" key="5">
    <source>
        <dbReference type="PROSITE" id="PS50931"/>
    </source>
</evidence>
<dbReference type="PANTHER" id="PTHR30126:SF39">
    <property type="entry name" value="HTH-TYPE TRANSCRIPTIONAL REGULATOR CYSL"/>
    <property type="match status" value="1"/>
</dbReference>
<evidence type="ECO:0000256" key="3">
    <source>
        <dbReference type="ARBA" id="ARBA00023125"/>
    </source>
</evidence>
<dbReference type="CDD" id="cd08420">
    <property type="entry name" value="PBP2_CysL_like"/>
    <property type="match status" value="1"/>
</dbReference>
<dbReference type="InterPro" id="IPR036390">
    <property type="entry name" value="WH_DNA-bd_sf"/>
</dbReference>
<evidence type="ECO:0000313" key="7">
    <source>
        <dbReference type="Proteomes" id="UP000001916"/>
    </source>
</evidence>
<dbReference type="OrthoDB" id="9785745at2"/>
<dbReference type="PANTHER" id="PTHR30126">
    <property type="entry name" value="HTH-TYPE TRANSCRIPTIONAL REGULATOR"/>
    <property type="match status" value="1"/>
</dbReference>
<gene>
    <name evidence="6" type="ordered locus">Mesil_2775</name>
</gene>
<dbReference type="AlphaFoldDB" id="D7BCC3"/>
<dbReference type="Gene3D" id="1.10.10.10">
    <property type="entry name" value="Winged helix-like DNA-binding domain superfamily/Winged helix DNA-binding domain"/>
    <property type="match status" value="1"/>
</dbReference>
<feature type="domain" description="HTH lysR-type" evidence="5">
    <location>
        <begin position="3"/>
        <end position="60"/>
    </location>
</feature>
<sequence length="297" mass="31659">MRLDPESLLTFTVVAQQGSLSRAARQLHRTQPAISNQMAKLAERVGEPLFTRHPHGVRLTAAGEILLPHALALKRALEGAVEALQALEGLKTGRLRLAASTTIAHYCVPKALARLRRAHPSLGIELRVGNSQEVLGLLEAGEAEIGLVEGHLPQLPAGFEAEVLARDRLFLVTPPGHPLAGRRVGPQELAGLEVVWREEGSGTRQVAEAALRGLELKTALELPGSEAVKQAVRLGLGVAFLSGYVVEAEVQAGLLGVAEVDLPGLERPFTLLRPPEALLSRAARAFVEASKSEGKEV</sequence>
<dbReference type="InterPro" id="IPR036388">
    <property type="entry name" value="WH-like_DNA-bd_sf"/>
</dbReference>
<evidence type="ECO:0000256" key="1">
    <source>
        <dbReference type="ARBA" id="ARBA00009437"/>
    </source>
</evidence>
<evidence type="ECO:0000256" key="2">
    <source>
        <dbReference type="ARBA" id="ARBA00023015"/>
    </source>
</evidence>
<evidence type="ECO:0000256" key="4">
    <source>
        <dbReference type="ARBA" id="ARBA00023163"/>
    </source>
</evidence>
<dbReference type="InterPro" id="IPR005119">
    <property type="entry name" value="LysR_subst-bd"/>
</dbReference>
<proteinExistence type="inferred from homology"/>
<reference evidence="6 7" key="1">
    <citation type="journal article" date="2010" name="Stand. Genomic Sci.">
        <title>Complete genome sequence of Meiothermus silvanus type strain (VI-R2).</title>
        <authorList>
            <person name="Sikorski J."/>
            <person name="Tindall B.J."/>
            <person name="Lowry S."/>
            <person name="Lucas S."/>
            <person name="Nolan M."/>
            <person name="Copeland A."/>
            <person name="Glavina Del Rio T."/>
            <person name="Tice H."/>
            <person name="Cheng J.F."/>
            <person name="Han C."/>
            <person name="Pitluck S."/>
            <person name="Liolios K."/>
            <person name="Ivanova N."/>
            <person name="Mavromatis K."/>
            <person name="Mikhailova N."/>
            <person name="Pati A."/>
            <person name="Goodwin L."/>
            <person name="Chen A."/>
            <person name="Palaniappan K."/>
            <person name="Land M."/>
            <person name="Hauser L."/>
            <person name="Chang Y.J."/>
            <person name="Jeffries C.D."/>
            <person name="Rohde M."/>
            <person name="Goker M."/>
            <person name="Woyke T."/>
            <person name="Bristow J."/>
            <person name="Eisen J.A."/>
            <person name="Markowitz V."/>
            <person name="Hugenholtz P."/>
            <person name="Kyrpides N.C."/>
            <person name="Klenk H.P."/>
            <person name="Lapidus A."/>
        </authorList>
    </citation>
    <scope>NUCLEOTIDE SEQUENCE [LARGE SCALE GENOMIC DNA]</scope>
    <source>
        <strain evidence="7">ATCC 700542 / DSM 9946 / VI-R2</strain>
    </source>
</reference>
<keyword evidence="3" id="KW-0238">DNA-binding</keyword>
<organism evidence="6 7">
    <name type="scientific">Allomeiothermus silvanus (strain ATCC 700542 / DSM 9946 / NBRC 106475 / NCIMB 13440 / VI-R2)</name>
    <name type="common">Thermus silvanus</name>
    <dbReference type="NCBI Taxonomy" id="526227"/>
    <lineage>
        <taxon>Bacteria</taxon>
        <taxon>Thermotogati</taxon>
        <taxon>Deinococcota</taxon>
        <taxon>Deinococci</taxon>
        <taxon>Thermales</taxon>
        <taxon>Thermaceae</taxon>
        <taxon>Allomeiothermus</taxon>
    </lineage>
</organism>
<evidence type="ECO:0000313" key="6">
    <source>
        <dbReference type="EMBL" id="ADH64620.1"/>
    </source>
</evidence>
<keyword evidence="7" id="KW-1185">Reference proteome</keyword>
<dbReference type="eggNOG" id="COG0583">
    <property type="taxonomic scope" value="Bacteria"/>
</dbReference>
<dbReference type="PROSITE" id="PS50931">
    <property type="entry name" value="HTH_LYSR"/>
    <property type="match status" value="1"/>
</dbReference>
<name>D7BCC3_ALLS1</name>
<dbReference type="GO" id="GO:0000976">
    <property type="term" value="F:transcription cis-regulatory region binding"/>
    <property type="evidence" value="ECO:0007669"/>
    <property type="project" value="TreeGrafter"/>
</dbReference>
<dbReference type="Pfam" id="PF03466">
    <property type="entry name" value="LysR_substrate"/>
    <property type="match status" value="1"/>
</dbReference>
<dbReference type="STRING" id="526227.Mesil_2775"/>